<sequence length="223" mass="25211">MMRISAEVNTLLNLLNEDIDKVLEEGKVRTSLGTIDLSTSKLAILNSDGLQPKLASDLGYGAFAVCDLEPYTPILLERELFNANSYDLYKKIDSLTAEQRKAYYNLHGHKRRETEDICAAIWRTNRFSARPGGSVFLVASRFNHACYQRDNVDYSFDKVKRCMVFVTKKKISAGSELFIRYGSDPQHLYATWGFRCTCGGCPGLSEAESKAIKPAPWIEECEW</sequence>
<evidence type="ECO:0000313" key="1">
    <source>
        <dbReference type="EMBL" id="KAJ8124179.1"/>
    </source>
</evidence>
<comment type="caution">
    <text evidence="1">The sequence shown here is derived from an EMBL/GenBank/DDBJ whole genome shotgun (WGS) entry which is preliminary data.</text>
</comment>
<keyword evidence="2" id="KW-1185">Reference proteome</keyword>
<name>A0ACC2JA07_9PEZI</name>
<accession>A0ACC2JA07</accession>
<dbReference type="Proteomes" id="UP001153334">
    <property type="component" value="Unassembled WGS sequence"/>
</dbReference>
<evidence type="ECO:0000313" key="2">
    <source>
        <dbReference type="Proteomes" id="UP001153334"/>
    </source>
</evidence>
<organism evidence="1 2">
    <name type="scientific">Nemania bipapillata</name>
    <dbReference type="NCBI Taxonomy" id="110536"/>
    <lineage>
        <taxon>Eukaryota</taxon>
        <taxon>Fungi</taxon>
        <taxon>Dikarya</taxon>
        <taxon>Ascomycota</taxon>
        <taxon>Pezizomycotina</taxon>
        <taxon>Sordariomycetes</taxon>
        <taxon>Xylariomycetidae</taxon>
        <taxon>Xylariales</taxon>
        <taxon>Xylariaceae</taxon>
        <taxon>Nemania</taxon>
    </lineage>
</organism>
<reference evidence="1" key="1">
    <citation type="submission" date="2022-11" db="EMBL/GenBank/DDBJ databases">
        <title>Genome Sequence of Nemania bipapillata.</title>
        <authorList>
            <person name="Buettner E."/>
        </authorList>
    </citation>
    <scope>NUCLEOTIDE SEQUENCE</scope>
    <source>
        <strain evidence="1">CP14</strain>
    </source>
</reference>
<dbReference type="EMBL" id="JAPESX010000004">
    <property type="protein sequence ID" value="KAJ8124179.1"/>
    <property type="molecule type" value="Genomic_DNA"/>
</dbReference>
<protein>
    <submittedName>
        <fullName evidence="1">Uncharacterized protein</fullName>
    </submittedName>
</protein>
<gene>
    <name evidence="1" type="ORF">ONZ43_g32</name>
</gene>
<proteinExistence type="predicted"/>